<dbReference type="SUPFAM" id="SSF48264">
    <property type="entry name" value="Cytochrome P450"/>
    <property type="match status" value="1"/>
</dbReference>
<evidence type="ECO:0000256" key="2">
    <source>
        <dbReference type="ARBA" id="ARBA00004174"/>
    </source>
</evidence>
<dbReference type="InterPro" id="IPR001128">
    <property type="entry name" value="Cyt_P450"/>
</dbReference>
<organism evidence="15 16">
    <name type="scientific">Petrolisthes cinctipes</name>
    <name type="common">Flat porcelain crab</name>
    <dbReference type="NCBI Taxonomy" id="88211"/>
    <lineage>
        <taxon>Eukaryota</taxon>
        <taxon>Metazoa</taxon>
        <taxon>Ecdysozoa</taxon>
        <taxon>Arthropoda</taxon>
        <taxon>Crustacea</taxon>
        <taxon>Multicrustacea</taxon>
        <taxon>Malacostraca</taxon>
        <taxon>Eumalacostraca</taxon>
        <taxon>Eucarida</taxon>
        <taxon>Decapoda</taxon>
        <taxon>Pleocyemata</taxon>
        <taxon>Anomura</taxon>
        <taxon>Galatheoidea</taxon>
        <taxon>Porcellanidae</taxon>
        <taxon>Petrolisthes</taxon>
    </lineage>
</organism>
<evidence type="ECO:0000256" key="5">
    <source>
        <dbReference type="ARBA" id="ARBA00022617"/>
    </source>
</evidence>
<dbReference type="Pfam" id="PF00067">
    <property type="entry name" value="p450"/>
    <property type="match status" value="1"/>
</dbReference>
<evidence type="ECO:0000256" key="10">
    <source>
        <dbReference type="ARBA" id="ARBA00023004"/>
    </source>
</evidence>
<evidence type="ECO:0000256" key="9">
    <source>
        <dbReference type="ARBA" id="ARBA00023002"/>
    </source>
</evidence>
<name>A0AAE1GDP7_PETCI</name>
<dbReference type="PANTHER" id="PTHR24292">
    <property type="entry name" value="CYTOCHROME P450"/>
    <property type="match status" value="1"/>
</dbReference>
<evidence type="ECO:0008006" key="17">
    <source>
        <dbReference type="Google" id="ProtNLM"/>
    </source>
</evidence>
<accession>A0AAE1GDP7</accession>
<comment type="caution">
    <text evidence="15">The sequence shown here is derived from an EMBL/GenBank/DDBJ whole genome shotgun (WGS) entry which is preliminary data.</text>
</comment>
<proteinExistence type="inferred from homology"/>
<dbReference type="EMBL" id="JAWQEG010000449">
    <property type="protein sequence ID" value="KAK3890021.1"/>
    <property type="molecule type" value="Genomic_DNA"/>
</dbReference>
<evidence type="ECO:0000256" key="4">
    <source>
        <dbReference type="ARBA" id="ARBA00010617"/>
    </source>
</evidence>
<evidence type="ECO:0000256" key="14">
    <source>
        <dbReference type="RuleBase" id="RU000461"/>
    </source>
</evidence>
<evidence type="ECO:0000256" key="8">
    <source>
        <dbReference type="ARBA" id="ARBA00022848"/>
    </source>
</evidence>
<keyword evidence="16" id="KW-1185">Reference proteome</keyword>
<dbReference type="PRINTS" id="PR00463">
    <property type="entry name" value="EP450I"/>
</dbReference>
<comment type="cofactor">
    <cofactor evidence="1 13">
        <name>heme</name>
        <dbReference type="ChEBI" id="CHEBI:30413"/>
    </cofactor>
</comment>
<dbReference type="InterPro" id="IPR002401">
    <property type="entry name" value="Cyt_P450_E_grp-I"/>
</dbReference>
<evidence type="ECO:0000256" key="3">
    <source>
        <dbReference type="ARBA" id="ARBA00004406"/>
    </source>
</evidence>
<keyword evidence="12" id="KW-0472">Membrane</keyword>
<dbReference type="InterPro" id="IPR036396">
    <property type="entry name" value="Cyt_P450_sf"/>
</dbReference>
<keyword evidence="6 13" id="KW-0479">Metal-binding</keyword>
<dbReference type="GO" id="GO:0004497">
    <property type="term" value="F:monooxygenase activity"/>
    <property type="evidence" value="ECO:0007669"/>
    <property type="project" value="UniProtKB-KW"/>
</dbReference>
<feature type="binding site" description="axial binding residue" evidence="13">
    <location>
        <position position="124"/>
    </location>
    <ligand>
        <name>heme</name>
        <dbReference type="ChEBI" id="CHEBI:30413"/>
    </ligand>
    <ligandPart>
        <name>Fe</name>
        <dbReference type="ChEBI" id="CHEBI:18248"/>
    </ligandPart>
</feature>
<evidence type="ECO:0000313" key="15">
    <source>
        <dbReference type="EMBL" id="KAK3890021.1"/>
    </source>
</evidence>
<dbReference type="AlphaFoldDB" id="A0AAE1GDP7"/>
<keyword evidence="11 14" id="KW-0503">Monooxygenase</keyword>
<evidence type="ECO:0000256" key="6">
    <source>
        <dbReference type="ARBA" id="ARBA00022723"/>
    </source>
</evidence>
<reference evidence="15" key="1">
    <citation type="submission" date="2023-10" db="EMBL/GenBank/DDBJ databases">
        <title>Genome assemblies of two species of porcelain crab, Petrolisthes cinctipes and Petrolisthes manimaculis (Anomura: Porcellanidae).</title>
        <authorList>
            <person name="Angst P."/>
        </authorList>
    </citation>
    <scope>NUCLEOTIDE SEQUENCE</scope>
    <source>
        <strain evidence="15">PB745_01</strain>
        <tissue evidence="15">Gill</tissue>
    </source>
</reference>
<dbReference type="InterPro" id="IPR050476">
    <property type="entry name" value="Insect_CytP450_Detox"/>
</dbReference>
<evidence type="ECO:0000256" key="11">
    <source>
        <dbReference type="ARBA" id="ARBA00023033"/>
    </source>
</evidence>
<sequence>MHVRSIYKQHFHRSPTFMCSPLRTIHSKHRPYVLASYHYYATNSRTVIAFLCSCAQRYYKIPVTRIRLRVGDEVIYSTRAVQRDSRFWQNPDKFQPDRFLPHNINNNPITPCSFLPFGMGPRNCIAMRFGLMEVKVALSKLLLKAELKLSPGHENIKMKNWSIIATPVGESRIVVTPIN</sequence>
<keyword evidence="9 14" id="KW-0560">Oxidoreductase</keyword>
<keyword evidence="5 13" id="KW-0349">Heme</keyword>
<evidence type="ECO:0000256" key="7">
    <source>
        <dbReference type="ARBA" id="ARBA00022824"/>
    </source>
</evidence>
<dbReference type="GO" id="GO:0005506">
    <property type="term" value="F:iron ion binding"/>
    <property type="evidence" value="ECO:0007669"/>
    <property type="project" value="InterPro"/>
</dbReference>
<evidence type="ECO:0000256" key="12">
    <source>
        <dbReference type="ARBA" id="ARBA00023136"/>
    </source>
</evidence>
<evidence type="ECO:0000256" key="1">
    <source>
        <dbReference type="ARBA" id="ARBA00001971"/>
    </source>
</evidence>
<dbReference type="Proteomes" id="UP001286313">
    <property type="component" value="Unassembled WGS sequence"/>
</dbReference>
<keyword evidence="7" id="KW-0256">Endoplasmic reticulum</keyword>
<comment type="subcellular location">
    <subcellularLocation>
        <location evidence="3">Endoplasmic reticulum membrane</location>
        <topology evidence="3">Peripheral membrane protein</topology>
    </subcellularLocation>
    <subcellularLocation>
        <location evidence="2">Microsome membrane</location>
        <topology evidence="2">Peripheral membrane protein</topology>
    </subcellularLocation>
</comment>
<dbReference type="GO" id="GO:0016705">
    <property type="term" value="F:oxidoreductase activity, acting on paired donors, with incorporation or reduction of molecular oxygen"/>
    <property type="evidence" value="ECO:0007669"/>
    <property type="project" value="InterPro"/>
</dbReference>
<comment type="similarity">
    <text evidence="4 14">Belongs to the cytochrome P450 family.</text>
</comment>
<dbReference type="GO" id="GO:0020037">
    <property type="term" value="F:heme binding"/>
    <property type="evidence" value="ECO:0007669"/>
    <property type="project" value="InterPro"/>
</dbReference>
<dbReference type="PANTHER" id="PTHR24292:SF102">
    <property type="entry name" value="CYTOCHROME P450 FAMILY-RELATED"/>
    <property type="match status" value="1"/>
</dbReference>
<dbReference type="PROSITE" id="PS00086">
    <property type="entry name" value="CYTOCHROME_P450"/>
    <property type="match status" value="1"/>
</dbReference>
<protein>
    <recommendedName>
        <fullName evidence="17">Cytochrome P450</fullName>
    </recommendedName>
</protein>
<evidence type="ECO:0000256" key="13">
    <source>
        <dbReference type="PIRSR" id="PIRSR602401-1"/>
    </source>
</evidence>
<keyword evidence="10 13" id="KW-0408">Iron</keyword>
<dbReference type="InterPro" id="IPR017972">
    <property type="entry name" value="Cyt_P450_CS"/>
</dbReference>
<evidence type="ECO:0000313" key="16">
    <source>
        <dbReference type="Proteomes" id="UP001286313"/>
    </source>
</evidence>
<keyword evidence="8" id="KW-0492">Microsome</keyword>
<dbReference type="Gene3D" id="1.10.630.10">
    <property type="entry name" value="Cytochrome P450"/>
    <property type="match status" value="1"/>
</dbReference>
<gene>
    <name evidence="15" type="ORF">Pcinc_006018</name>
</gene>
<dbReference type="GO" id="GO:0005789">
    <property type="term" value="C:endoplasmic reticulum membrane"/>
    <property type="evidence" value="ECO:0007669"/>
    <property type="project" value="UniProtKB-SubCell"/>
</dbReference>